<dbReference type="Proteomes" id="UP000275078">
    <property type="component" value="Unassembled WGS sequence"/>
</dbReference>
<evidence type="ECO:0000313" key="2">
    <source>
        <dbReference type="Proteomes" id="UP000275078"/>
    </source>
</evidence>
<accession>A0A3N4I2X6</accession>
<sequence length="297" mass="32896">MATGKATLSWFCLSSPKKSPKQMDKTLKRVILGRTIFEGAAIDRRQCKHMKAACSHGYLYISYEVQDYRSGGVGDDPRDRPRGIQSPSLQMLQQSGFCSAGWSVERISSFSFKRKRDAVLTSALTPGNFPSALGGLEQFGESQPPLFGTLASSDAPTCRTFFFENSNLKDVLDHRRSEEDAGGFERAGTYRRGVLDASKGCGEEACEDFPGVLAFWRGPGRADAQHQMACLVSLAAPQDALQECEHDHSLFLRERWIPQGLGVSNYVAFRDEMAAYYERGWGMRCNTVSAWVSSNTL</sequence>
<name>A0A3N4I2X6_ASCIM</name>
<dbReference type="EMBL" id="ML119688">
    <property type="protein sequence ID" value="RPA80453.1"/>
    <property type="molecule type" value="Genomic_DNA"/>
</dbReference>
<protein>
    <submittedName>
        <fullName evidence="1">Uncharacterized protein</fullName>
    </submittedName>
</protein>
<proteinExistence type="predicted"/>
<dbReference type="AlphaFoldDB" id="A0A3N4I2X6"/>
<gene>
    <name evidence="1" type="ORF">BJ508DRAFT_307452</name>
</gene>
<keyword evidence="2" id="KW-1185">Reference proteome</keyword>
<organism evidence="1 2">
    <name type="scientific">Ascobolus immersus RN42</name>
    <dbReference type="NCBI Taxonomy" id="1160509"/>
    <lineage>
        <taxon>Eukaryota</taxon>
        <taxon>Fungi</taxon>
        <taxon>Dikarya</taxon>
        <taxon>Ascomycota</taxon>
        <taxon>Pezizomycotina</taxon>
        <taxon>Pezizomycetes</taxon>
        <taxon>Pezizales</taxon>
        <taxon>Ascobolaceae</taxon>
        <taxon>Ascobolus</taxon>
    </lineage>
</organism>
<evidence type="ECO:0000313" key="1">
    <source>
        <dbReference type="EMBL" id="RPA80453.1"/>
    </source>
</evidence>
<reference evidence="1 2" key="1">
    <citation type="journal article" date="2018" name="Nat. Ecol. Evol.">
        <title>Pezizomycetes genomes reveal the molecular basis of ectomycorrhizal truffle lifestyle.</title>
        <authorList>
            <person name="Murat C."/>
            <person name="Payen T."/>
            <person name="Noel B."/>
            <person name="Kuo A."/>
            <person name="Morin E."/>
            <person name="Chen J."/>
            <person name="Kohler A."/>
            <person name="Krizsan K."/>
            <person name="Balestrini R."/>
            <person name="Da Silva C."/>
            <person name="Montanini B."/>
            <person name="Hainaut M."/>
            <person name="Levati E."/>
            <person name="Barry K.W."/>
            <person name="Belfiori B."/>
            <person name="Cichocki N."/>
            <person name="Clum A."/>
            <person name="Dockter R.B."/>
            <person name="Fauchery L."/>
            <person name="Guy J."/>
            <person name="Iotti M."/>
            <person name="Le Tacon F."/>
            <person name="Lindquist E.A."/>
            <person name="Lipzen A."/>
            <person name="Malagnac F."/>
            <person name="Mello A."/>
            <person name="Molinier V."/>
            <person name="Miyauchi S."/>
            <person name="Poulain J."/>
            <person name="Riccioni C."/>
            <person name="Rubini A."/>
            <person name="Sitrit Y."/>
            <person name="Splivallo R."/>
            <person name="Traeger S."/>
            <person name="Wang M."/>
            <person name="Zifcakova L."/>
            <person name="Wipf D."/>
            <person name="Zambonelli A."/>
            <person name="Paolocci F."/>
            <person name="Nowrousian M."/>
            <person name="Ottonello S."/>
            <person name="Baldrian P."/>
            <person name="Spatafora J.W."/>
            <person name="Henrissat B."/>
            <person name="Nagy L.G."/>
            <person name="Aury J.M."/>
            <person name="Wincker P."/>
            <person name="Grigoriev I.V."/>
            <person name="Bonfante P."/>
            <person name="Martin F.M."/>
        </authorList>
    </citation>
    <scope>NUCLEOTIDE SEQUENCE [LARGE SCALE GENOMIC DNA]</scope>
    <source>
        <strain evidence="1 2">RN42</strain>
    </source>
</reference>